<evidence type="ECO:0000313" key="2">
    <source>
        <dbReference type="EMBL" id="MFC3847571.1"/>
    </source>
</evidence>
<dbReference type="Proteomes" id="UP001595783">
    <property type="component" value="Unassembled WGS sequence"/>
</dbReference>
<gene>
    <name evidence="2" type="ORF">ACFOPX_03340</name>
</gene>
<name>A0ABV7ZHH6_9HELI</name>
<proteinExistence type="predicted"/>
<organism evidence="2 3">
    <name type="scientific">Helicobacter baculiformis</name>
    <dbReference type="NCBI Taxonomy" id="427351"/>
    <lineage>
        <taxon>Bacteria</taxon>
        <taxon>Pseudomonadati</taxon>
        <taxon>Campylobacterota</taxon>
        <taxon>Epsilonproteobacteria</taxon>
        <taxon>Campylobacterales</taxon>
        <taxon>Helicobacteraceae</taxon>
        <taxon>Helicobacter</taxon>
    </lineage>
</organism>
<evidence type="ECO:0000313" key="3">
    <source>
        <dbReference type="Proteomes" id="UP001595783"/>
    </source>
</evidence>
<evidence type="ECO:0000256" key="1">
    <source>
        <dbReference type="SAM" id="SignalP"/>
    </source>
</evidence>
<dbReference type="RefSeq" id="WP_158653070.1">
    <property type="nucleotide sequence ID" value="NZ_FZMF01000010.1"/>
</dbReference>
<keyword evidence="1" id="KW-0732">Signal</keyword>
<feature type="signal peptide" evidence="1">
    <location>
        <begin position="1"/>
        <end position="24"/>
    </location>
</feature>
<comment type="caution">
    <text evidence="2">The sequence shown here is derived from an EMBL/GenBank/DDBJ whole genome shotgun (WGS) entry which is preliminary data.</text>
</comment>
<dbReference type="EMBL" id="JBHRZO010000014">
    <property type="protein sequence ID" value="MFC3847571.1"/>
    <property type="molecule type" value="Genomic_DNA"/>
</dbReference>
<reference evidence="3" key="1">
    <citation type="journal article" date="2019" name="Int. J. Syst. Evol. Microbiol.">
        <title>The Global Catalogue of Microorganisms (GCM) 10K type strain sequencing project: providing services to taxonomists for standard genome sequencing and annotation.</title>
        <authorList>
            <consortium name="The Broad Institute Genomics Platform"/>
            <consortium name="The Broad Institute Genome Sequencing Center for Infectious Disease"/>
            <person name="Wu L."/>
            <person name="Ma J."/>
        </authorList>
    </citation>
    <scope>NUCLEOTIDE SEQUENCE [LARGE SCALE GENOMIC DNA]</scope>
    <source>
        <strain evidence="3">CCUG 53816</strain>
    </source>
</reference>
<evidence type="ECO:0008006" key="4">
    <source>
        <dbReference type="Google" id="ProtNLM"/>
    </source>
</evidence>
<protein>
    <recommendedName>
        <fullName evidence="4">Lipoprotein</fullName>
    </recommendedName>
</protein>
<sequence length="213" mass="25043">MQQTLKRALKSVGLAGLFATCAYATESAEYYSTHKQEREKVLKECDRLFPNLSEAQEAKCERAEEGNRLADQRARKQKKNSLTAMLTQCYIRMADGLEKGQDVLKTDKKCRLLVRRSAFVTYTFGYYPLPQLYDVNVVMDRYPNNKKTHKYDDLKIRHAFLIKCYRTFSSQLRKYGSYHPLKTDFRHECMSALDVELGYPRHTIYDFLRNVEF</sequence>
<feature type="chain" id="PRO_5046791492" description="Lipoprotein" evidence="1">
    <location>
        <begin position="25"/>
        <end position="213"/>
    </location>
</feature>
<accession>A0ABV7ZHH6</accession>
<keyword evidence="3" id="KW-1185">Reference proteome</keyword>